<protein>
    <submittedName>
        <fullName evidence="2">Uncharacterized protein</fullName>
    </submittedName>
</protein>
<keyword evidence="1" id="KW-0472">Membrane</keyword>
<name>A0AAN9NQC8_PHACN</name>
<comment type="caution">
    <text evidence="2">The sequence shown here is derived from an EMBL/GenBank/DDBJ whole genome shotgun (WGS) entry which is preliminary data.</text>
</comment>
<evidence type="ECO:0000256" key="1">
    <source>
        <dbReference type="SAM" id="Phobius"/>
    </source>
</evidence>
<organism evidence="2 3">
    <name type="scientific">Phaseolus coccineus</name>
    <name type="common">Scarlet runner bean</name>
    <name type="synonym">Phaseolus multiflorus</name>
    <dbReference type="NCBI Taxonomy" id="3886"/>
    <lineage>
        <taxon>Eukaryota</taxon>
        <taxon>Viridiplantae</taxon>
        <taxon>Streptophyta</taxon>
        <taxon>Embryophyta</taxon>
        <taxon>Tracheophyta</taxon>
        <taxon>Spermatophyta</taxon>
        <taxon>Magnoliopsida</taxon>
        <taxon>eudicotyledons</taxon>
        <taxon>Gunneridae</taxon>
        <taxon>Pentapetalae</taxon>
        <taxon>rosids</taxon>
        <taxon>fabids</taxon>
        <taxon>Fabales</taxon>
        <taxon>Fabaceae</taxon>
        <taxon>Papilionoideae</taxon>
        <taxon>50 kb inversion clade</taxon>
        <taxon>NPAAA clade</taxon>
        <taxon>indigoferoid/millettioid clade</taxon>
        <taxon>Phaseoleae</taxon>
        <taxon>Phaseolus</taxon>
    </lineage>
</organism>
<dbReference type="EMBL" id="JAYMYR010000002">
    <property type="protein sequence ID" value="KAK7377051.1"/>
    <property type="molecule type" value="Genomic_DNA"/>
</dbReference>
<dbReference type="Proteomes" id="UP001374584">
    <property type="component" value="Unassembled WGS sequence"/>
</dbReference>
<reference evidence="2 3" key="1">
    <citation type="submission" date="2024-01" db="EMBL/GenBank/DDBJ databases">
        <title>The genomes of 5 underutilized Papilionoideae crops provide insights into root nodulation and disease resistanc.</title>
        <authorList>
            <person name="Jiang F."/>
        </authorList>
    </citation>
    <scope>NUCLEOTIDE SEQUENCE [LARGE SCALE GENOMIC DNA]</scope>
    <source>
        <strain evidence="2">JINMINGXINNONG_FW02</strain>
        <tissue evidence="2">Leaves</tissue>
    </source>
</reference>
<dbReference type="AlphaFoldDB" id="A0AAN9NQC8"/>
<feature type="transmembrane region" description="Helical" evidence="1">
    <location>
        <begin position="42"/>
        <end position="63"/>
    </location>
</feature>
<keyword evidence="1" id="KW-0812">Transmembrane</keyword>
<keyword evidence="3" id="KW-1185">Reference proteome</keyword>
<accession>A0AAN9NQC8</accession>
<evidence type="ECO:0000313" key="2">
    <source>
        <dbReference type="EMBL" id="KAK7377051.1"/>
    </source>
</evidence>
<keyword evidence="1" id="KW-1133">Transmembrane helix</keyword>
<sequence length="76" mass="8355">MPLLKGNCEAKTLHKTLPPPLTPSAAVLFVASDTARFQSLRLATLVVILFSALPFSASWFLFLKWSYIAAAQELFS</sequence>
<proteinExistence type="predicted"/>
<gene>
    <name evidence="2" type="ORF">VNO80_02471</name>
</gene>
<evidence type="ECO:0000313" key="3">
    <source>
        <dbReference type="Proteomes" id="UP001374584"/>
    </source>
</evidence>